<dbReference type="STRING" id="311180.SAMN04488050_102572"/>
<dbReference type="Gene3D" id="3.40.190.290">
    <property type="match status" value="1"/>
</dbReference>
<dbReference type="InterPro" id="IPR036390">
    <property type="entry name" value="WH_DNA-bd_sf"/>
</dbReference>
<evidence type="ECO:0000256" key="3">
    <source>
        <dbReference type="ARBA" id="ARBA00023125"/>
    </source>
</evidence>
<gene>
    <name evidence="6" type="ORF">SAMN04488050_102572</name>
</gene>
<dbReference type="InterPro" id="IPR058163">
    <property type="entry name" value="LysR-type_TF_proteobact-type"/>
</dbReference>
<organism evidence="6 7">
    <name type="scientific">Alloyangia pacifica</name>
    <dbReference type="NCBI Taxonomy" id="311180"/>
    <lineage>
        <taxon>Bacteria</taxon>
        <taxon>Pseudomonadati</taxon>
        <taxon>Pseudomonadota</taxon>
        <taxon>Alphaproteobacteria</taxon>
        <taxon>Rhodobacterales</taxon>
        <taxon>Roseobacteraceae</taxon>
        <taxon>Alloyangia</taxon>
    </lineage>
</organism>
<evidence type="ECO:0000313" key="7">
    <source>
        <dbReference type="Proteomes" id="UP000199392"/>
    </source>
</evidence>
<keyword evidence="4" id="KW-0804">Transcription</keyword>
<dbReference type="Proteomes" id="UP000199392">
    <property type="component" value="Unassembled WGS sequence"/>
</dbReference>
<dbReference type="InterPro" id="IPR000847">
    <property type="entry name" value="LysR_HTH_N"/>
</dbReference>
<dbReference type="PRINTS" id="PR00039">
    <property type="entry name" value="HTHLYSR"/>
</dbReference>
<evidence type="ECO:0000256" key="1">
    <source>
        <dbReference type="ARBA" id="ARBA00009437"/>
    </source>
</evidence>
<evidence type="ECO:0000256" key="2">
    <source>
        <dbReference type="ARBA" id="ARBA00023015"/>
    </source>
</evidence>
<keyword evidence="7" id="KW-1185">Reference proteome</keyword>
<evidence type="ECO:0000256" key="4">
    <source>
        <dbReference type="ARBA" id="ARBA00023163"/>
    </source>
</evidence>
<dbReference type="GO" id="GO:0003700">
    <property type="term" value="F:DNA-binding transcription factor activity"/>
    <property type="evidence" value="ECO:0007669"/>
    <property type="project" value="InterPro"/>
</dbReference>
<dbReference type="Gene3D" id="1.10.10.10">
    <property type="entry name" value="Winged helix-like DNA-binding domain superfamily/Winged helix DNA-binding domain"/>
    <property type="match status" value="1"/>
</dbReference>
<dbReference type="SUPFAM" id="SSF46785">
    <property type="entry name" value="Winged helix' DNA-binding domain"/>
    <property type="match status" value="1"/>
</dbReference>
<dbReference type="AlphaFoldDB" id="A0A1I6QZS7"/>
<dbReference type="InterPro" id="IPR005119">
    <property type="entry name" value="LysR_subst-bd"/>
</dbReference>
<dbReference type="GO" id="GO:0043565">
    <property type="term" value="F:sequence-specific DNA binding"/>
    <property type="evidence" value="ECO:0007669"/>
    <property type="project" value="TreeGrafter"/>
</dbReference>
<feature type="domain" description="HTH lysR-type" evidence="5">
    <location>
        <begin position="6"/>
        <end position="63"/>
    </location>
</feature>
<sequence>MKSRFRSWTDVRTFLAVLREGSTLAASRRLGLAQPTVARRIEALEHELGLVLFDRDTRGFRPTAAAQALRPHAEAMEAAAEAMADCAEAQGRPRPIRITAFSANFSPRVTQVFSAFSAEHPEVRFEFLPGVKPLDLLGGEADIALRITRSTPEPELICRKISTARFTLYGAPSYAARHGLPSSPGEMGGHVFVTYEPETIPSVYHDWLRPRVAPAQIVLSFTEIGLHEAAILSGHGLGVLNLRMAEADEAAGRLIRCFAPPEEMTAQHLMLISPEAWRRPEVKAFTRFFAPRYAALFRDPD</sequence>
<protein>
    <submittedName>
        <fullName evidence="6">DNA-binding transcriptional regulator, LysR family</fullName>
    </submittedName>
</protein>
<proteinExistence type="inferred from homology"/>
<dbReference type="SUPFAM" id="SSF53850">
    <property type="entry name" value="Periplasmic binding protein-like II"/>
    <property type="match status" value="1"/>
</dbReference>
<dbReference type="PROSITE" id="PS50931">
    <property type="entry name" value="HTH_LYSR"/>
    <property type="match status" value="1"/>
</dbReference>
<dbReference type="InterPro" id="IPR036388">
    <property type="entry name" value="WH-like_DNA-bd_sf"/>
</dbReference>
<keyword evidence="3 6" id="KW-0238">DNA-binding</keyword>
<dbReference type="PANTHER" id="PTHR30537">
    <property type="entry name" value="HTH-TYPE TRANSCRIPTIONAL REGULATOR"/>
    <property type="match status" value="1"/>
</dbReference>
<evidence type="ECO:0000259" key="5">
    <source>
        <dbReference type="PROSITE" id="PS50931"/>
    </source>
</evidence>
<comment type="similarity">
    <text evidence="1">Belongs to the LysR transcriptional regulatory family.</text>
</comment>
<dbReference type="PANTHER" id="PTHR30537:SF3">
    <property type="entry name" value="TRANSCRIPTIONAL REGULATORY PROTEIN"/>
    <property type="match status" value="1"/>
</dbReference>
<accession>A0A1I6QZS7</accession>
<dbReference type="Pfam" id="PF00126">
    <property type="entry name" value="HTH_1"/>
    <property type="match status" value="1"/>
</dbReference>
<dbReference type="EMBL" id="FOZW01000002">
    <property type="protein sequence ID" value="SFS57902.1"/>
    <property type="molecule type" value="Genomic_DNA"/>
</dbReference>
<keyword evidence="2" id="KW-0805">Transcription regulation</keyword>
<reference evidence="7" key="1">
    <citation type="submission" date="2016-10" db="EMBL/GenBank/DDBJ databases">
        <authorList>
            <person name="Varghese N."/>
            <person name="Submissions S."/>
        </authorList>
    </citation>
    <scope>NUCLEOTIDE SEQUENCE [LARGE SCALE GENOMIC DNA]</scope>
    <source>
        <strain evidence="7">DSM 26894</strain>
    </source>
</reference>
<dbReference type="Pfam" id="PF03466">
    <property type="entry name" value="LysR_substrate"/>
    <property type="match status" value="1"/>
</dbReference>
<dbReference type="OrthoDB" id="9796526at2"/>
<name>A0A1I6QZS7_9RHOB</name>
<evidence type="ECO:0000313" key="6">
    <source>
        <dbReference type="EMBL" id="SFS57902.1"/>
    </source>
</evidence>
<dbReference type="GO" id="GO:0006351">
    <property type="term" value="P:DNA-templated transcription"/>
    <property type="evidence" value="ECO:0007669"/>
    <property type="project" value="TreeGrafter"/>
</dbReference>
<dbReference type="RefSeq" id="WP_092420454.1">
    <property type="nucleotide sequence ID" value="NZ_FNCL01000001.1"/>
</dbReference>